<evidence type="ECO:0000313" key="6">
    <source>
        <dbReference type="EMBL" id="GFP37014.1"/>
    </source>
</evidence>
<dbReference type="Proteomes" id="UP000568877">
    <property type="component" value="Unassembled WGS sequence"/>
</dbReference>
<dbReference type="EMBL" id="BLSA01000001">
    <property type="protein sequence ID" value="GFP31709.1"/>
    <property type="molecule type" value="Genomic_DNA"/>
</dbReference>
<dbReference type="InterPro" id="IPR043734">
    <property type="entry name" value="DUF5678"/>
</dbReference>
<evidence type="ECO:0000313" key="2">
    <source>
        <dbReference type="EMBL" id="GFP23304.1"/>
    </source>
</evidence>
<dbReference type="Proteomes" id="UP000543224">
    <property type="component" value="Unassembled WGS sequence"/>
</dbReference>
<dbReference type="AlphaFoldDB" id="A0A6V8PG98"/>
<evidence type="ECO:0000313" key="8">
    <source>
        <dbReference type="Proteomes" id="UP000543224"/>
    </source>
</evidence>
<evidence type="ECO:0000313" key="9">
    <source>
        <dbReference type="Proteomes" id="UP000561271"/>
    </source>
</evidence>
<reference evidence="8 9" key="1">
    <citation type="journal article" date="2020" name="Front. Microbiol.">
        <title>Single-cell genomics of novel Actinobacteria with the Wood-Ljungdahl pathway discovered in a serpentinizing system.</title>
        <authorList>
            <person name="Merino N."/>
            <person name="Kawai M."/>
            <person name="Boyd E.S."/>
            <person name="Colman D.R."/>
            <person name="McGlynn S.E."/>
            <person name="Nealson K.H."/>
            <person name="Kurokawa K."/>
            <person name="Hongoh Y."/>
        </authorList>
    </citation>
    <scope>NUCLEOTIDE SEQUENCE [LARGE SCALE GENOMIC DNA]</scope>
    <source>
        <strain evidence="2 12">S09_30</strain>
        <strain evidence="3 8">S25</strain>
        <strain evidence="4 13">S34</strain>
        <strain evidence="5 10">S42</strain>
        <strain evidence="6 9">S44</strain>
        <strain evidence="7 11">S47</strain>
    </source>
</reference>
<feature type="domain" description="DUF5678" evidence="1">
    <location>
        <begin position="26"/>
        <end position="57"/>
    </location>
</feature>
<dbReference type="EMBL" id="BLRZ01000021">
    <property type="protein sequence ID" value="GFP29729.1"/>
    <property type="molecule type" value="Genomic_DNA"/>
</dbReference>
<evidence type="ECO:0000259" key="1">
    <source>
        <dbReference type="Pfam" id="PF18929"/>
    </source>
</evidence>
<dbReference type="Proteomes" id="UP000585609">
    <property type="component" value="Unassembled WGS sequence"/>
</dbReference>
<evidence type="ECO:0000313" key="13">
    <source>
        <dbReference type="Proteomes" id="UP000588083"/>
    </source>
</evidence>
<dbReference type="Pfam" id="PF18929">
    <property type="entry name" value="DUF5678"/>
    <property type="match status" value="1"/>
</dbReference>
<evidence type="ECO:0000313" key="4">
    <source>
        <dbReference type="EMBL" id="GFP29729.1"/>
    </source>
</evidence>
<evidence type="ECO:0000313" key="3">
    <source>
        <dbReference type="EMBL" id="GFP25241.1"/>
    </source>
</evidence>
<protein>
    <recommendedName>
        <fullName evidence="1">DUF5678 domain-containing protein</fullName>
    </recommendedName>
</protein>
<comment type="caution">
    <text evidence="5">The sequence shown here is derived from an EMBL/GenBank/DDBJ whole genome shotgun (WGS) entry which is preliminary data.</text>
</comment>
<evidence type="ECO:0000313" key="12">
    <source>
        <dbReference type="Proteomes" id="UP000585609"/>
    </source>
</evidence>
<name>A0A6V8PG98_9ACTN</name>
<dbReference type="Proteomes" id="UP000569018">
    <property type="component" value="Unassembled WGS sequence"/>
</dbReference>
<organism evidence="5 10">
    <name type="scientific">Candidatus Hakubella thermalkaliphila</name>
    <dbReference type="NCBI Taxonomy" id="2754717"/>
    <lineage>
        <taxon>Bacteria</taxon>
        <taxon>Bacillati</taxon>
        <taxon>Actinomycetota</taxon>
        <taxon>Actinomycetota incertae sedis</taxon>
        <taxon>Candidatus Hakubellales</taxon>
        <taxon>Candidatus Hakubellaceae</taxon>
        <taxon>Candidatus Hakubella</taxon>
    </lineage>
</organism>
<dbReference type="EMBL" id="BLRW01000083">
    <property type="protein sequence ID" value="GFP23304.1"/>
    <property type="molecule type" value="Genomic_DNA"/>
</dbReference>
<sequence length="76" mass="8706">MSNHLTEELRAFEEDHLWVSDHLELLLSQYADQWIAVKGGQVLASAPDLMALKEKLVDPARTCIEFVTREPLEMIL</sequence>
<dbReference type="RefSeq" id="WP_176231308.1">
    <property type="nucleotide sequence ID" value="NZ_BLRZ01000021.1"/>
</dbReference>
<evidence type="ECO:0000313" key="10">
    <source>
        <dbReference type="Proteomes" id="UP000568877"/>
    </source>
</evidence>
<evidence type="ECO:0000313" key="5">
    <source>
        <dbReference type="EMBL" id="GFP31709.1"/>
    </source>
</evidence>
<evidence type="ECO:0000313" key="11">
    <source>
        <dbReference type="Proteomes" id="UP000569018"/>
    </source>
</evidence>
<dbReference type="Proteomes" id="UP000561271">
    <property type="component" value="Unassembled WGS sequence"/>
</dbReference>
<accession>A0A6V8PG98</accession>
<dbReference type="Proteomes" id="UP000588083">
    <property type="component" value="Unassembled WGS sequence"/>
</dbReference>
<dbReference type="EMBL" id="BLSC01000040">
    <property type="protein sequence ID" value="GFP37014.1"/>
    <property type="molecule type" value="Genomic_DNA"/>
</dbReference>
<dbReference type="EMBL" id="BLRX01000057">
    <property type="protein sequence ID" value="GFP25241.1"/>
    <property type="molecule type" value="Genomic_DNA"/>
</dbReference>
<dbReference type="EMBL" id="BLSD01000049">
    <property type="protein sequence ID" value="GFP39388.1"/>
    <property type="molecule type" value="Genomic_DNA"/>
</dbReference>
<evidence type="ECO:0000313" key="7">
    <source>
        <dbReference type="EMBL" id="GFP39388.1"/>
    </source>
</evidence>
<proteinExistence type="predicted"/>
<gene>
    <name evidence="2" type="ORF">HKBW3S09_00771</name>
    <name evidence="3" type="ORF">HKBW3S25_00699</name>
    <name evidence="4" type="ORF">HKBW3S34_00649</name>
    <name evidence="5" type="ORF">HKBW3S42_00016</name>
    <name evidence="6" type="ORF">HKBW3S44_00695</name>
    <name evidence="7" type="ORF">HKBW3S47_01087</name>
</gene>
<keyword evidence="13" id="KW-1185">Reference proteome</keyword>